<comment type="caution">
    <text evidence="3">The sequence shown here is derived from an EMBL/GenBank/DDBJ whole genome shotgun (WGS) entry which is preliminary data.</text>
</comment>
<organism evidence="3 4">
    <name type="scientific">Szabonella alba</name>
    <dbReference type="NCBI Taxonomy" id="2804194"/>
    <lineage>
        <taxon>Bacteria</taxon>
        <taxon>Pseudomonadati</taxon>
        <taxon>Pseudomonadota</taxon>
        <taxon>Alphaproteobacteria</taxon>
        <taxon>Rhodobacterales</taxon>
        <taxon>Paracoccaceae</taxon>
        <taxon>Szabonella</taxon>
    </lineage>
</organism>
<dbReference type="RefSeq" id="WP_202686422.1">
    <property type="nucleotide sequence ID" value="NZ_JAESVN010000001.1"/>
</dbReference>
<protein>
    <submittedName>
        <fullName evidence="3">Uncharacterized protein</fullName>
    </submittedName>
</protein>
<feature type="transmembrane region" description="Helical" evidence="1">
    <location>
        <begin position="73"/>
        <end position="92"/>
    </location>
</feature>
<evidence type="ECO:0000256" key="2">
    <source>
        <dbReference type="SAM" id="SignalP"/>
    </source>
</evidence>
<evidence type="ECO:0000256" key="1">
    <source>
        <dbReference type="SAM" id="Phobius"/>
    </source>
</evidence>
<dbReference type="AlphaFoldDB" id="A0A8K0V633"/>
<keyword evidence="1" id="KW-0472">Membrane</keyword>
<dbReference type="Proteomes" id="UP000648908">
    <property type="component" value="Unassembled WGS sequence"/>
</dbReference>
<evidence type="ECO:0000313" key="4">
    <source>
        <dbReference type="Proteomes" id="UP000648908"/>
    </source>
</evidence>
<reference evidence="3" key="1">
    <citation type="submission" date="2021-01" db="EMBL/GenBank/DDBJ databases">
        <title>Tabrizicola alba sp. nov. a motile alkaliphilic bacterium isolated from a soda lake.</title>
        <authorList>
            <person name="Szuroczki S."/>
            <person name="Abbaszade G."/>
            <person name="Schumann P."/>
            <person name="Toth E."/>
        </authorList>
    </citation>
    <scope>NUCLEOTIDE SEQUENCE</scope>
    <source>
        <strain evidence="3">DMG-N-6</strain>
    </source>
</reference>
<keyword evidence="1" id="KW-1133">Transmembrane helix</keyword>
<keyword evidence="1" id="KW-0812">Transmembrane</keyword>
<keyword evidence="2" id="KW-0732">Signal</keyword>
<dbReference type="EMBL" id="JAESVN010000001">
    <property type="protein sequence ID" value="MBL4915851.1"/>
    <property type="molecule type" value="Genomic_DNA"/>
</dbReference>
<sequence>MQTGMIVLLGATTGLAALAAQSAAPALAPLLTAALPWMMALTALPMVVTVAARPLDVSLLRLGQAPLSGLPRVGFLATKLTLVTLMAMVAAGQF</sequence>
<feature type="chain" id="PRO_5035470416" evidence="2">
    <location>
        <begin position="20"/>
        <end position="94"/>
    </location>
</feature>
<accession>A0A8K0V633</accession>
<feature type="transmembrane region" description="Helical" evidence="1">
    <location>
        <begin position="33"/>
        <end position="52"/>
    </location>
</feature>
<feature type="signal peptide" evidence="2">
    <location>
        <begin position="1"/>
        <end position="19"/>
    </location>
</feature>
<gene>
    <name evidence="3" type="ORF">JL811_01345</name>
</gene>
<keyword evidence="4" id="KW-1185">Reference proteome</keyword>
<name>A0A8K0V633_9RHOB</name>
<evidence type="ECO:0000313" key="3">
    <source>
        <dbReference type="EMBL" id="MBL4915851.1"/>
    </source>
</evidence>
<proteinExistence type="predicted"/>